<evidence type="ECO:0000313" key="3">
    <source>
        <dbReference type="EMBL" id="KAF0298315.1"/>
    </source>
</evidence>
<organism evidence="3 4">
    <name type="scientific">Amphibalanus amphitrite</name>
    <name type="common">Striped barnacle</name>
    <name type="synonym">Balanus amphitrite</name>
    <dbReference type="NCBI Taxonomy" id="1232801"/>
    <lineage>
        <taxon>Eukaryota</taxon>
        <taxon>Metazoa</taxon>
        <taxon>Ecdysozoa</taxon>
        <taxon>Arthropoda</taxon>
        <taxon>Crustacea</taxon>
        <taxon>Multicrustacea</taxon>
        <taxon>Cirripedia</taxon>
        <taxon>Thoracica</taxon>
        <taxon>Thoracicalcarea</taxon>
        <taxon>Balanomorpha</taxon>
        <taxon>Balanoidea</taxon>
        <taxon>Balanidae</taxon>
        <taxon>Amphibalaninae</taxon>
        <taxon>Amphibalanus</taxon>
    </lineage>
</organism>
<dbReference type="Proteomes" id="UP000440578">
    <property type="component" value="Unassembled WGS sequence"/>
</dbReference>
<protein>
    <submittedName>
        <fullName evidence="3">RNA-directed DNA polymerase from mobile element jockey</fullName>
    </submittedName>
</protein>
<accession>A0A6A4VVZ6</accession>
<dbReference type="GO" id="GO:0004523">
    <property type="term" value="F:RNA-DNA hybrid ribonuclease activity"/>
    <property type="evidence" value="ECO:0007669"/>
    <property type="project" value="InterPro"/>
</dbReference>
<dbReference type="SUPFAM" id="SSF56219">
    <property type="entry name" value="DNase I-like"/>
    <property type="match status" value="1"/>
</dbReference>
<proteinExistence type="predicted"/>
<dbReference type="Pfam" id="PF14529">
    <property type="entry name" value="Exo_endo_phos_2"/>
    <property type="match status" value="1"/>
</dbReference>
<dbReference type="SUPFAM" id="SSF56672">
    <property type="entry name" value="DNA/RNA polymerases"/>
    <property type="match status" value="1"/>
</dbReference>
<dbReference type="PANTHER" id="PTHR36688">
    <property type="entry name" value="ENDO/EXONUCLEASE/PHOSPHATASE DOMAIN-CONTAINING PROTEIN"/>
    <property type="match status" value="1"/>
</dbReference>
<dbReference type="Gene3D" id="3.30.420.10">
    <property type="entry name" value="Ribonuclease H-like superfamily/Ribonuclease H"/>
    <property type="match status" value="1"/>
</dbReference>
<dbReference type="InterPro" id="IPR002156">
    <property type="entry name" value="RNaseH_domain"/>
</dbReference>
<dbReference type="CDD" id="cd09276">
    <property type="entry name" value="Rnase_HI_RT_non_LTR"/>
    <property type="match status" value="1"/>
</dbReference>
<keyword evidence="4" id="KW-1185">Reference proteome</keyword>
<evidence type="ECO:0000256" key="1">
    <source>
        <dbReference type="SAM" id="MobiDB-lite"/>
    </source>
</evidence>
<dbReference type="InterPro" id="IPR036397">
    <property type="entry name" value="RNaseH_sf"/>
</dbReference>
<dbReference type="EMBL" id="VIIS01001437">
    <property type="protein sequence ID" value="KAF0298315.1"/>
    <property type="molecule type" value="Genomic_DNA"/>
</dbReference>
<dbReference type="InterPro" id="IPR043502">
    <property type="entry name" value="DNA/RNA_pol_sf"/>
</dbReference>
<sequence length="1039" mass="115852">MFLQETKLTSKDTFRIHGYHVIRRDRTRGRRAETTFGGGEATLIREGTPFTVLDSRCTAPEDETTDALLVELQCPLRIKTLNVYVPPIRASSMSDTRTQHFTPDQWPHDTNAMIFGDVNGHSAAWDPLVEEDAIGEQVQEWISQRDFVVANSGAPTRQSPAPPYALSTPDITLHHSSLTNRVEWETLTALPSDHFPILVKVRVGKRKKEEKRKTKPSFKKADWALFEKIIEEKLAASPERDPVPWWTEEVDEAVRRRDELRAQAKADPAAGAAWREAAKEASLTITKARQESWRTFASGLSLRSDVGQVWSTIRAIDGRSATTRRDDATLRVGNRRTSKDSEKADAFMRVYSAVSHLPPRVREDRRVTHELTDFLRTPCTQCGHSRRGCCSPFSEAEMTEELSRLPARKAAGLDRIANEMLGAVTSPALFNLFINDITDDFPPGVSASLYADDLAIWCSDRDVSAAETKVQRALDSLEEWARRWKMVVSLEKTTSTIFTLDPAEARREAALHFQGQPVKFSPTTTFLGITLDRSLTFTGHVKTIKAKMLQRNNVLRAISGTTWGCSPSDLRSTYLAFSRACADYAAGAWMPGLSESGLRELETVQRQACRTITGCVRSTPVDALAREADLLPFSARRRQLAAVAMERHSRDLPGDPVQRILLPENRPRQRLRYDRGWARTGQEISKDAGLDDFPREPFLVVASTPPWESPPPPTVLFHTGLVRPLPQNAPAEQRRTAAEETLAGLPNPDVQAFTDGSATAGTERGGAGAVVYRSGREVKRIRAPAGRFTSSYTAELLALRETLKYIESILTDQDPALNIQLCTDSLSSLMRLREGPANQTERVADQVWLSLRRLGRRHRVDLQWVPGHAGVAGNEIADAVAREAAELPQDGTPITFAAAKSLLKRHVSREWVESTRHSRPAPATRPHLSHDYHDVVGPGRVRLADRLGLSRREGTALARLRTGHSPALQAYRHFIGAEEDDGCPTCDGGVREDAEHFLTSCPATARVRHDVFGREDPTLREVFADPCRVIEFLRRLGRL</sequence>
<keyword evidence="3" id="KW-0808">Transferase</keyword>
<dbReference type="Gene3D" id="3.60.10.10">
    <property type="entry name" value="Endonuclease/exonuclease/phosphatase"/>
    <property type="match status" value="1"/>
</dbReference>
<dbReference type="OrthoDB" id="409048at2759"/>
<dbReference type="SUPFAM" id="SSF53098">
    <property type="entry name" value="Ribonuclease H-like"/>
    <property type="match status" value="1"/>
</dbReference>
<dbReference type="GO" id="GO:0042575">
    <property type="term" value="C:DNA polymerase complex"/>
    <property type="evidence" value="ECO:0007669"/>
    <property type="project" value="UniProtKB-ARBA"/>
</dbReference>
<dbReference type="AlphaFoldDB" id="A0A6A4VVZ6"/>
<dbReference type="InterPro" id="IPR000477">
    <property type="entry name" value="RT_dom"/>
</dbReference>
<dbReference type="Pfam" id="PF00075">
    <property type="entry name" value="RNase_H"/>
    <property type="match status" value="1"/>
</dbReference>
<dbReference type="GO" id="GO:0003964">
    <property type="term" value="F:RNA-directed DNA polymerase activity"/>
    <property type="evidence" value="ECO:0007669"/>
    <property type="project" value="UniProtKB-KW"/>
</dbReference>
<reference evidence="3 4" key="1">
    <citation type="submission" date="2019-07" db="EMBL/GenBank/DDBJ databases">
        <title>Draft genome assembly of a fouling barnacle, Amphibalanus amphitrite (Darwin, 1854): The first reference genome for Thecostraca.</title>
        <authorList>
            <person name="Kim W."/>
        </authorList>
    </citation>
    <scope>NUCLEOTIDE SEQUENCE [LARGE SCALE GENOMIC DNA]</scope>
    <source>
        <strain evidence="3">SNU_AA5</strain>
        <tissue evidence="3">Soma without cirri and trophi</tissue>
    </source>
</reference>
<dbReference type="GO" id="GO:0003676">
    <property type="term" value="F:nucleic acid binding"/>
    <property type="evidence" value="ECO:0007669"/>
    <property type="project" value="InterPro"/>
</dbReference>
<evidence type="ECO:0000313" key="4">
    <source>
        <dbReference type="Proteomes" id="UP000440578"/>
    </source>
</evidence>
<dbReference type="PROSITE" id="PS50879">
    <property type="entry name" value="RNASE_H_1"/>
    <property type="match status" value="1"/>
</dbReference>
<dbReference type="InterPro" id="IPR036691">
    <property type="entry name" value="Endo/exonu/phosph_ase_sf"/>
</dbReference>
<dbReference type="InterPro" id="IPR012337">
    <property type="entry name" value="RNaseH-like_sf"/>
</dbReference>
<dbReference type="PANTHER" id="PTHR36688:SF1">
    <property type="entry name" value="ENDONUCLEASE_EXONUCLEASE_PHOSPHATASE DOMAIN-CONTAINING PROTEIN"/>
    <property type="match status" value="1"/>
</dbReference>
<name>A0A6A4VVZ6_AMPAM</name>
<feature type="region of interest" description="Disordered" evidence="1">
    <location>
        <begin position="912"/>
        <end position="934"/>
    </location>
</feature>
<dbReference type="InterPro" id="IPR005135">
    <property type="entry name" value="Endo/exonuclease/phosphatase"/>
</dbReference>
<dbReference type="InterPro" id="IPR052560">
    <property type="entry name" value="RdDP_mobile_element"/>
</dbReference>
<dbReference type="Pfam" id="PF00078">
    <property type="entry name" value="RVT_1"/>
    <property type="match status" value="1"/>
</dbReference>
<keyword evidence="3" id="KW-0548">Nucleotidyltransferase</keyword>
<keyword evidence="3" id="KW-0695">RNA-directed DNA polymerase</keyword>
<evidence type="ECO:0000259" key="2">
    <source>
        <dbReference type="PROSITE" id="PS50879"/>
    </source>
</evidence>
<comment type="caution">
    <text evidence="3">The sequence shown here is derived from an EMBL/GenBank/DDBJ whole genome shotgun (WGS) entry which is preliminary data.</text>
</comment>
<gene>
    <name evidence="3" type="primary">pol_104</name>
    <name evidence="3" type="ORF">FJT64_004327</name>
</gene>
<feature type="domain" description="RNase H type-1" evidence="2">
    <location>
        <begin position="746"/>
        <end position="886"/>
    </location>
</feature>